<dbReference type="PANTHER" id="PTHR42855:SF2">
    <property type="entry name" value="DRUG RESISTANCE ABC TRANSPORTER,ATP-BINDING PROTEIN"/>
    <property type="match status" value="1"/>
</dbReference>
<dbReference type="PANTHER" id="PTHR42855">
    <property type="entry name" value="ABC TRANSPORTER ATP-BINDING SUBUNIT"/>
    <property type="match status" value="1"/>
</dbReference>
<feature type="domain" description="ABC transporter" evidence="3">
    <location>
        <begin position="111"/>
        <end position="443"/>
    </location>
</feature>
<dbReference type="InterPro" id="IPR051309">
    <property type="entry name" value="ABCF_ATPase"/>
</dbReference>
<dbReference type="Proteomes" id="UP000650485">
    <property type="component" value="Unassembled WGS sequence"/>
</dbReference>
<comment type="caution">
    <text evidence="4">The sequence shown here is derived from an EMBL/GenBank/DDBJ whole genome shotgun (WGS) entry which is preliminary data.</text>
</comment>
<dbReference type="InterPro" id="IPR032781">
    <property type="entry name" value="ABC_tran_Xtn"/>
</dbReference>
<keyword evidence="1" id="KW-0547">Nucleotide-binding</keyword>
<evidence type="ECO:0000313" key="4">
    <source>
        <dbReference type="EMBL" id="MBC6498080.1"/>
    </source>
</evidence>
<keyword evidence="2 4" id="KW-0067">ATP-binding</keyword>
<dbReference type="GO" id="GO:0005524">
    <property type="term" value="F:ATP binding"/>
    <property type="evidence" value="ECO:0007669"/>
    <property type="project" value="UniProtKB-KW"/>
</dbReference>
<dbReference type="InterPro" id="IPR027417">
    <property type="entry name" value="P-loop_NTPase"/>
</dbReference>
<evidence type="ECO:0000259" key="3">
    <source>
        <dbReference type="PROSITE" id="PS50893"/>
    </source>
</evidence>
<gene>
    <name evidence="4" type="ORF">H7R52_00425</name>
</gene>
<name>A0A923SMI5_WEICO</name>
<sequence>MDLESITSLNDGLINFKGGIIFTSHDHTFAQTIADHIIVVSDQGAIDRAETTYDEFMAHPEVQKQDYLRDFASKEESDNTFLRGLLGRMLFKGEDAEKTLDVLSGGEKVRVMLSKLMLTKPNVLVLDDPTNISFTVRPNEKALVMAENDVAATALLDIIAGNDTPDSGEVTWGVTTSHDYLAKDMNVNFPKPEMPILFSANASKSKQATSRKKQLEKITLDDIQPSTRKYPYINFEIQREIGNDMLRVENLSKTVDGVKLLDKIVVSHDRHFLNAVSTMILDVDFGKIKLFVGNYDFWKESSELAQRLQSQANAKKEEQIKELQDFIARQSLGIAEDQHYTMMADLPEVTKVKVLLAQALFGNPDILILDEPTNGLDTKTIAWLEDFLADYQNIVFAFDEFTVLDTVMQGHKELYDVKNQMDEIYTHDPFTDEDGIKVGELSARFEELNGWSAETEAAQLLSVSFTGKKLYDDVNLKFTPGNTYGVIGANGAGKSTFLKVLEGKLQPTTGTVSMEANERMSSLVQDHFHRDYRSSNLFCFTIQTKLNIRRQRGDLLPFFKTNSQKCSQFRYNKQ</sequence>
<dbReference type="GO" id="GO:0016887">
    <property type="term" value="F:ATP hydrolysis activity"/>
    <property type="evidence" value="ECO:0007669"/>
    <property type="project" value="InterPro"/>
</dbReference>
<dbReference type="EMBL" id="JACSZT010000002">
    <property type="protein sequence ID" value="MBC6498080.1"/>
    <property type="molecule type" value="Genomic_DNA"/>
</dbReference>
<evidence type="ECO:0000313" key="5">
    <source>
        <dbReference type="Proteomes" id="UP000650485"/>
    </source>
</evidence>
<evidence type="ECO:0000256" key="2">
    <source>
        <dbReference type="ARBA" id="ARBA00022840"/>
    </source>
</evidence>
<proteinExistence type="predicted"/>
<dbReference type="SUPFAM" id="SSF52540">
    <property type="entry name" value="P-loop containing nucleoside triphosphate hydrolases"/>
    <property type="match status" value="3"/>
</dbReference>
<dbReference type="AlphaFoldDB" id="A0A923SMI5"/>
<dbReference type="Gene3D" id="3.40.50.300">
    <property type="entry name" value="P-loop containing nucleotide triphosphate hydrolases"/>
    <property type="match status" value="5"/>
</dbReference>
<evidence type="ECO:0000256" key="1">
    <source>
        <dbReference type="ARBA" id="ARBA00022741"/>
    </source>
</evidence>
<dbReference type="Pfam" id="PF12848">
    <property type="entry name" value="ABC_tran_Xtn"/>
    <property type="match status" value="1"/>
</dbReference>
<protein>
    <submittedName>
        <fullName evidence="4">ATP-binding cassette domain-containing protein</fullName>
    </submittedName>
</protein>
<accession>A0A923SMI5</accession>
<reference evidence="4" key="1">
    <citation type="submission" date="2020-08" db="EMBL/GenBank/DDBJ databases">
        <title>Complete genome sequence of Weissella confusa strain FS54 provides insights into metabolic potential.</title>
        <authorList>
            <person name="Fhoula I."/>
            <person name="Najjari A."/>
            <person name="Lekired A."/>
            <person name="Bessrour-Aouam N."/>
            <person name="Jaballah S."/>
            <person name="Klibi N."/>
            <person name="Ouzari H.-I."/>
        </authorList>
    </citation>
    <scope>NUCLEOTIDE SEQUENCE</scope>
    <source>
        <strain evidence="4">FS54</strain>
    </source>
</reference>
<dbReference type="PROSITE" id="PS50893">
    <property type="entry name" value="ABC_TRANSPORTER_2"/>
    <property type="match status" value="1"/>
</dbReference>
<dbReference type="InterPro" id="IPR003439">
    <property type="entry name" value="ABC_transporter-like_ATP-bd"/>
</dbReference>
<organism evidence="4 5">
    <name type="scientific">Weissella confusa</name>
    <name type="common">Lactobacillus confusus</name>
    <dbReference type="NCBI Taxonomy" id="1583"/>
    <lineage>
        <taxon>Bacteria</taxon>
        <taxon>Bacillati</taxon>
        <taxon>Bacillota</taxon>
        <taxon>Bacilli</taxon>
        <taxon>Lactobacillales</taxon>
        <taxon>Lactobacillaceae</taxon>
        <taxon>Weissella</taxon>
    </lineage>
</organism>
<dbReference type="Pfam" id="PF00005">
    <property type="entry name" value="ABC_tran"/>
    <property type="match status" value="2"/>
</dbReference>